<dbReference type="GO" id="GO:0005737">
    <property type="term" value="C:cytoplasm"/>
    <property type="evidence" value="ECO:0007669"/>
    <property type="project" value="TreeGrafter"/>
</dbReference>
<dbReference type="InterPro" id="IPR000219">
    <property type="entry name" value="DH_dom"/>
</dbReference>
<reference evidence="3" key="2">
    <citation type="submission" date="2025-08" db="UniProtKB">
        <authorList>
            <consortium name="Ensembl"/>
        </authorList>
    </citation>
    <scope>IDENTIFICATION</scope>
</reference>
<dbReference type="InterPro" id="IPR051492">
    <property type="entry name" value="Dynamin-Rho_GEF"/>
</dbReference>
<evidence type="ECO:0000313" key="4">
    <source>
        <dbReference type="Proteomes" id="UP000001645"/>
    </source>
</evidence>
<dbReference type="Gene3D" id="1.20.900.10">
    <property type="entry name" value="Dbl homology (DH) domain"/>
    <property type="match status" value="1"/>
</dbReference>
<dbReference type="Ensembl" id="ENSMGAT00000018934.2">
    <property type="protein sequence ID" value="ENSMGAP00000018597.2"/>
    <property type="gene ID" value="ENSMGAG00000016688.2"/>
</dbReference>
<evidence type="ECO:0000313" key="3">
    <source>
        <dbReference type="Ensembl" id="ENSMGAP00000018597.2"/>
    </source>
</evidence>
<sequence>MTALQPKELRRGRRKNLALLRHRLYMGERRRTEPVFESSGAGEHGALRRSQSDRTEYGQKLQEKMAPQSGSTSSATLPREDEETTKCMMARRVKIIAELMQTERDYINDLDLCIKEVIQPLRNKQIARFDVDGLFSNIESVHQISAKLLSLLEEATTDVEPPMQVIGMFTILLSSTKPCERINITLSCPIPSSD</sequence>
<dbReference type="PANTHER" id="PTHR22834">
    <property type="entry name" value="NUCLEAR FUSION PROTEIN FUS2"/>
    <property type="match status" value="1"/>
</dbReference>
<name>G3USC5_MELGA</name>
<feature type="region of interest" description="Disordered" evidence="1">
    <location>
        <begin position="31"/>
        <end position="81"/>
    </location>
</feature>
<accession>G3USC5</accession>
<dbReference type="Bgee" id="ENSMGAG00000016688">
    <property type="expression patterns" value="Expressed in ileum and 4 other cell types or tissues"/>
</dbReference>
<dbReference type="PROSITE" id="PS50010">
    <property type="entry name" value="DH_2"/>
    <property type="match status" value="1"/>
</dbReference>
<reference evidence="3" key="3">
    <citation type="submission" date="2025-09" db="UniProtKB">
        <authorList>
            <consortium name="Ensembl"/>
        </authorList>
    </citation>
    <scope>IDENTIFICATION</scope>
</reference>
<dbReference type="InParanoid" id="G3USC5"/>
<keyword evidence="4" id="KW-1185">Reference proteome</keyword>
<dbReference type="AlphaFoldDB" id="G3USC5"/>
<dbReference type="HOGENOM" id="CLU_107855_1_0_1"/>
<evidence type="ECO:0000259" key="2">
    <source>
        <dbReference type="PROSITE" id="PS50010"/>
    </source>
</evidence>
<dbReference type="Pfam" id="PF00621">
    <property type="entry name" value="RhoGEF"/>
    <property type="match status" value="1"/>
</dbReference>
<dbReference type="InterPro" id="IPR035899">
    <property type="entry name" value="DBL_dom_sf"/>
</dbReference>
<dbReference type="Proteomes" id="UP000001645">
    <property type="component" value="Chromosome 4"/>
</dbReference>
<dbReference type="GO" id="GO:0005085">
    <property type="term" value="F:guanyl-nucleotide exchange factor activity"/>
    <property type="evidence" value="ECO:0007669"/>
    <property type="project" value="InterPro"/>
</dbReference>
<dbReference type="PANTHER" id="PTHR22834:SF17">
    <property type="entry name" value="RHO GUANINE NUCLEOTIDE EXCHANGE FACTOR 38"/>
    <property type="match status" value="1"/>
</dbReference>
<proteinExistence type="predicted"/>
<dbReference type="SUPFAM" id="SSF48065">
    <property type="entry name" value="DBL homology domain (DH-domain)"/>
    <property type="match status" value="1"/>
</dbReference>
<feature type="compositionally biased region" description="Basic and acidic residues" evidence="1">
    <location>
        <begin position="50"/>
        <end position="63"/>
    </location>
</feature>
<organism evidence="3 4">
    <name type="scientific">Meleagris gallopavo</name>
    <name type="common">Wild turkey</name>
    <dbReference type="NCBI Taxonomy" id="9103"/>
    <lineage>
        <taxon>Eukaryota</taxon>
        <taxon>Metazoa</taxon>
        <taxon>Chordata</taxon>
        <taxon>Craniata</taxon>
        <taxon>Vertebrata</taxon>
        <taxon>Euteleostomi</taxon>
        <taxon>Archelosauria</taxon>
        <taxon>Archosauria</taxon>
        <taxon>Dinosauria</taxon>
        <taxon>Saurischia</taxon>
        <taxon>Theropoda</taxon>
        <taxon>Coelurosauria</taxon>
        <taxon>Aves</taxon>
        <taxon>Neognathae</taxon>
        <taxon>Galloanserae</taxon>
        <taxon>Galliformes</taxon>
        <taxon>Phasianidae</taxon>
        <taxon>Meleagridinae</taxon>
        <taxon>Meleagris</taxon>
    </lineage>
</organism>
<evidence type="ECO:0000256" key="1">
    <source>
        <dbReference type="SAM" id="MobiDB-lite"/>
    </source>
</evidence>
<feature type="domain" description="DH" evidence="2">
    <location>
        <begin position="91"/>
        <end position="167"/>
    </location>
</feature>
<dbReference type="GeneTree" id="ENSGT00950000183088"/>
<protein>
    <recommendedName>
        <fullName evidence="2">DH domain-containing protein</fullName>
    </recommendedName>
</protein>
<reference evidence="3 4" key="1">
    <citation type="journal article" date="2010" name="PLoS Biol.">
        <title>Multi-platform next-generation sequencing of the domestic turkey (Meleagris gallopavo): genome assembly and analysis.</title>
        <authorList>
            <person name="Dalloul R.A."/>
            <person name="Long J.A."/>
            <person name="Zimin A.V."/>
            <person name="Aslam L."/>
            <person name="Beal K."/>
            <person name="Blomberg L.A."/>
            <person name="Bouffard P."/>
            <person name="Burt D.W."/>
            <person name="Crasta O."/>
            <person name="Crooijmans R.P."/>
            <person name="Cooper K."/>
            <person name="Coulombe R.A."/>
            <person name="De S."/>
            <person name="Delany M.E."/>
            <person name="Dodgson J.B."/>
            <person name="Dong J.J."/>
            <person name="Evans C."/>
            <person name="Frederickson K.M."/>
            <person name="Flicek P."/>
            <person name="Florea L."/>
            <person name="Folkerts O."/>
            <person name="Groenen M.A."/>
            <person name="Harkins T.T."/>
            <person name="Herrero J."/>
            <person name="Hoffmann S."/>
            <person name="Megens H.J."/>
            <person name="Jiang A."/>
            <person name="de Jong P."/>
            <person name="Kaiser P."/>
            <person name="Kim H."/>
            <person name="Kim K.W."/>
            <person name="Kim S."/>
            <person name="Langenberger D."/>
            <person name="Lee M.K."/>
            <person name="Lee T."/>
            <person name="Mane S."/>
            <person name="Marcais G."/>
            <person name="Marz M."/>
            <person name="McElroy A.P."/>
            <person name="Modise T."/>
            <person name="Nefedov M."/>
            <person name="Notredame C."/>
            <person name="Paton I.R."/>
            <person name="Payne W.S."/>
            <person name="Pertea G."/>
            <person name="Prickett D."/>
            <person name="Puiu D."/>
            <person name="Qioa D."/>
            <person name="Raineri E."/>
            <person name="Ruffier M."/>
            <person name="Salzberg S.L."/>
            <person name="Schatz M.C."/>
            <person name="Scheuring C."/>
            <person name="Schmidt C.J."/>
            <person name="Schroeder S."/>
            <person name="Searle S.M."/>
            <person name="Smith E.J."/>
            <person name="Smith J."/>
            <person name="Sonstegard T.S."/>
            <person name="Stadler P.F."/>
            <person name="Tafer H."/>
            <person name="Tu Z.J."/>
            <person name="Van Tassell C.P."/>
            <person name="Vilella A.J."/>
            <person name="Williams K.P."/>
            <person name="Yorke J.A."/>
            <person name="Zhang L."/>
            <person name="Zhang H.B."/>
            <person name="Zhang X."/>
            <person name="Zhang Y."/>
            <person name="Reed K.M."/>
        </authorList>
    </citation>
    <scope>NUCLEOTIDE SEQUENCE [LARGE SCALE GENOMIC DNA]</scope>
</reference>